<feature type="binding site" description="axial binding residue" evidence="9">
    <location>
        <position position="42"/>
    </location>
    <ligand>
        <name>heme c</name>
        <dbReference type="ChEBI" id="CHEBI:61717"/>
        <label>1</label>
    </ligand>
    <ligandPart>
        <name>Fe</name>
        <dbReference type="ChEBI" id="CHEBI:18248"/>
    </ligandPart>
</feature>
<keyword evidence="3 8" id="KW-0349">Heme</keyword>
<evidence type="ECO:0000313" key="12">
    <source>
        <dbReference type="EMBL" id="WIM06836.1"/>
    </source>
</evidence>
<feature type="binding site" description="axial binding residue" evidence="9">
    <location>
        <position position="82"/>
    </location>
    <ligand>
        <name>heme c</name>
        <dbReference type="ChEBI" id="CHEBI:61717"/>
        <label>1</label>
    </ligand>
    <ligandPart>
        <name>Fe</name>
        <dbReference type="ChEBI" id="CHEBI:18248"/>
    </ligandPart>
</feature>
<feature type="chain" id="PRO_5041343280" evidence="10">
    <location>
        <begin position="25"/>
        <end position="222"/>
    </location>
</feature>
<feature type="domain" description="Cytochrome c" evidence="11">
    <location>
        <begin position="139"/>
        <end position="219"/>
    </location>
</feature>
<name>A0AA49FMG4_9PROT</name>
<comment type="PTM">
    <text evidence="8">Binds 2 heme c groups covalently per subunit.</text>
</comment>
<dbReference type="Pfam" id="PF00034">
    <property type="entry name" value="Cytochrom_C"/>
    <property type="match status" value="2"/>
</dbReference>
<gene>
    <name evidence="12" type="ORF">OHM77_06095</name>
</gene>
<evidence type="ECO:0000259" key="11">
    <source>
        <dbReference type="PROSITE" id="PS51007"/>
    </source>
</evidence>
<accession>A0AA49FMG4</accession>
<feature type="binding site" description="covalent" evidence="8">
    <location>
        <position position="155"/>
    </location>
    <ligand>
        <name>heme c</name>
        <dbReference type="ChEBI" id="CHEBI:61717"/>
        <label>2</label>
    </ligand>
</feature>
<keyword evidence="2" id="KW-0813">Transport</keyword>
<dbReference type="SUPFAM" id="SSF46626">
    <property type="entry name" value="Cytochrome c"/>
    <property type="match status" value="2"/>
</dbReference>
<feature type="signal peptide" evidence="10">
    <location>
        <begin position="1"/>
        <end position="24"/>
    </location>
</feature>
<keyword evidence="4 9" id="KW-0479">Metal-binding</keyword>
<keyword evidence="10" id="KW-0732">Signal</keyword>
<evidence type="ECO:0000256" key="9">
    <source>
        <dbReference type="PIRSR" id="PIRSR000005-2"/>
    </source>
</evidence>
<dbReference type="InterPro" id="IPR050597">
    <property type="entry name" value="Cytochrome_c_Oxidase_Subunit"/>
</dbReference>
<protein>
    <submittedName>
        <fullName evidence="12">C-type cytochrome</fullName>
    </submittedName>
</protein>
<dbReference type="Gene3D" id="1.10.760.10">
    <property type="entry name" value="Cytochrome c-like domain"/>
    <property type="match status" value="2"/>
</dbReference>
<evidence type="ECO:0000256" key="1">
    <source>
        <dbReference type="ARBA" id="ARBA00004418"/>
    </source>
</evidence>
<dbReference type="AlphaFoldDB" id="A0AA49FMG4"/>
<dbReference type="InterPro" id="IPR024167">
    <property type="entry name" value="Cytochrome_c4-like"/>
</dbReference>
<evidence type="ECO:0000256" key="7">
    <source>
        <dbReference type="ARBA" id="ARBA00023004"/>
    </source>
</evidence>
<evidence type="ECO:0000256" key="2">
    <source>
        <dbReference type="ARBA" id="ARBA00022448"/>
    </source>
</evidence>
<dbReference type="PIRSF" id="PIRSF000005">
    <property type="entry name" value="Cytochrome_c4"/>
    <property type="match status" value="1"/>
</dbReference>
<dbReference type="GO" id="GO:0020037">
    <property type="term" value="F:heme binding"/>
    <property type="evidence" value="ECO:0007669"/>
    <property type="project" value="InterPro"/>
</dbReference>
<dbReference type="GO" id="GO:0005506">
    <property type="term" value="F:iron ion binding"/>
    <property type="evidence" value="ECO:0007669"/>
    <property type="project" value="InterPro"/>
</dbReference>
<dbReference type="PROSITE" id="PS51007">
    <property type="entry name" value="CYTC"/>
    <property type="match status" value="2"/>
</dbReference>
<feature type="domain" description="Cytochrome c" evidence="11">
    <location>
        <begin position="26"/>
        <end position="107"/>
    </location>
</feature>
<sequence length="222" mass="24898">MPSIARVFRLLVSSLLIASGPPLAAQNLGNGKDINEVCAACHGKLGEGGKRGEYPRLAGQRAAYLEEQLRSYRARKRINIPMFPYTQERELPDEDIRDISAYLSSIKLSTKYPQFKDTDDAYTRLLAMQQVMIIPRVEGDTENGKMIYQKSCATCHGKTGMGRGKFPMLVGQYTSYLARQMNAYLKGERPHDEDGATGILNSLQEKDIQDTLAYLTLIQERD</sequence>
<dbReference type="EMBL" id="CP107246">
    <property type="protein sequence ID" value="WIM06836.1"/>
    <property type="molecule type" value="Genomic_DNA"/>
</dbReference>
<dbReference type="GO" id="GO:0009055">
    <property type="term" value="F:electron transfer activity"/>
    <property type="evidence" value="ECO:0007669"/>
    <property type="project" value="InterPro"/>
</dbReference>
<feature type="binding site" description="covalent" evidence="8">
    <location>
        <position position="152"/>
    </location>
    <ligand>
        <name>heme c</name>
        <dbReference type="ChEBI" id="CHEBI:61717"/>
        <label>2</label>
    </ligand>
</feature>
<keyword evidence="6" id="KW-0249">Electron transport</keyword>
<dbReference type="PANTHER" id="PTHR33751:SF9">
    <property type="entry name" value="CYTOCHROME C4"/>
    <property type="match status" value="1"/>
</dbReference>
<dbReference type="PANTHER" id="PTHR33751">
    <property type="entry name" value="CBB3-TYPE CYTOCHROME C OXIDASE SUBUNIT FIXP"/>
    <property type="match status" value="1"/>
</dbReference>
<dbReference type="InterPro" id="IPR036909">
    <property type="entry name" value="Cyt_c-like_dom_sf"/>
</dbReference>
<feature type="binding site" description="covalent" evidence="8">
    <location>
        <position position="38"/>
    </location>
    <ligand>
        <name>heme c</name>
        <dbReference type="ChEBI" id="CHEBI:61717"/>
        <label>1</label>
    </ligand>
</feature>
<feature type="binding site" description="covalent" evidence="8">
    <location>
        <position position="41"/>
    </location>
    <ligand>
        <name>heme c</name>
        <dbReference type="ChEBI" id="CHEBI:61717"/>
        <label>1</label>
    </ligand>
</feature>
<evidence type="ECO:0000256" key="6">
    <source>
        <dbReference type="ARBA" id="ARBA00022982"/>
    </source>
</evidence>
<dbReference type="InterPro" id="IPR009056">
    <property type="entry name" value="Cyt_c-like_dom"/>
</dbReference>
<evidence type="ECO:0000256" key="4">
    <source>
        <dbReference type="ARBA" id="ARBA00022723"/>
    </source>
</evidence>
<keyword evidence="7 9" id="KW-0408">Iron</keyword>
<feature type="binding site" description="axial binding residue" evidence="9">
    <location>
        <position position="156"/>
    </location>
    <ligand>
        <name>heme c</name>
        <dbReference type="ChEBI" id="CHEBI:61717"/>
        <label>2</label>
    </ligand>
    <ligandPart>
        <name>Fe</name>
        <dbReference type="ChEBI" id="CHEBI:18248"/>
    </ligandPart>
</feature>
<evidence type="ECO:0000256" key="8">
    <source>
        <dbReference type="PIRSR" id="PIRSR000005-1"/>
    </source>
</evidence>
<evidence type="ECO:0000256" key="10">
    <source>
        <dbReference type="SAM" id="SignalP"/>
    </source>
</evidence>
<dbReference type="GO" id="GO:0042597">
    <property type="term" value="C:periplasmic space"/>
    <property type="evidence" value="ECO:0007669"/>
    <property type="project" value="UniProtKB-SubCell"/>
</dbReference>
<dbReference type="Proteomes" id="UP001234916">
    <property type="component" value="Chromosome"/>
</dbReference>
<keyword evidence="5" id="KW-0574">Periplasm</keyword>
<dbReference type="KEGG" id="npv:OHM77_06095"/>
<proteinExistence type="predicted"/>
<reference evidence="12" key="1">
    <citation type="journal article" date="2023" name="Nat. Microbiol.">
        <title>Enrichment and characterization of a nitric oxide-reducing microbial community in a continuous bioreactor.</title>
        <authorList>
            <person name="Garrido-Amador P."/>
            <person name="Stortenbeker N."/>
            <person name="Wessels H.J.C.T."/>
            <person name="Speth D.R."/>
            <person name="Garcia-Heredia I."/>
            <person name="Kartal B."/>
        </authorList>
    </citation>
    <scope>NUCLEOTIDE SEQUENCE</scope>
    <source>
        <strain evidence="12">MAG1</strain>
    </source>
</reference>
<evidence type="ECO:0000256" key="5">
    <source>
        <dbReference type="ARBA" id="ARBA00022764"/>
    </source>
</evidence>
<evidence type="ECO:0000256" key="3">
    <source>
        <dbReference type="ARBA" id="ARBA00022617"/>
    </source>
</evidence>
<organism evidence="12">
    <name type="scientific">Candidatus Nitricoxidivorans perseverans</name>
    <dbReference type="NCBI Taxonomy" id="2975601"/>
    <lineage>
        <taxon>Bacteria</taxon>
        <taxon>Pseudomonadati</taxon>
        <taxon>Pseudomonadota</taxon>
        <taxon>Betaproteobacteria</taxon>
        <taxon>Nitrosomonadales</taxon>
        <taxon>Sterolibacteriaceae</taxon>
        <taxon>Candidatus Nitricoxidivorans</taxon>
    </lineage>
</organism>
<comment type="subcellular location">
    <subcellularLocation>
        <location evidence="1">Periplasm</location>
    </subcellularLocation>
</comment>